<evidence type="ECO:0000313" key="2">
    <source>
        <dbReference type="Proteomes" id="UP000036681"/>
    </source>
</evidence>
<evidence type="ECO:0000256" key="1">
    <source>
        <dbReference type="SAM" id="Phobius"/>
    </source>
</evidence>
<keyword evidence="1" id="KW-0812">Transmembrane</keyword>
<dbReference type="Proteomes" id="UP000036681">
    <property type="component" value="Unplaced"/>
</dbReference>
<keyword evidence="1" id="KW-1133">Transmembrane helix</keyword>
<feature type="transmembrane region" description="Helical" evidence="1">
    <location>
        <begin position="92"/>
        <end position="108"/>
    </location>
</feature>
<evidence type="ECO:0000313" key="3">
    <source>
        <dbReference type="WBParaSite" id="ALUE_0001652101-mRNA-1"/>
    </source>
</evidence>
<protein>
    <submittedName>
        <fullName evidence="3">Uncharacterized protein</fullName>
    </submittedName>
</protein>
<dbReference type="AlphaFoldDB" id="A0A9J2Q299"/>
<keyword evidence="2" id="KW-1185">Reference proteome</keyword>
<dbReference type="WBParaSite" id="ALUE_0001652101-mRNA-1">
    <property type="protein sequence ID" value="ALUE_0001652101-mRNA-1"/>
    <property type="gene ID" value="ALUE_0001652101"/>
</dbReference>
<proteinExistence type="predicted"/>
<sequence>MRRQSTEPQFFTQRCSFSAEPRGSFNTPSLHILLDANQKSRYSVVVVDCGGCDTSMFANKLLRSAGSSLQTGFYQAFTFFAVSRNLATPNKSCYYFFAFIFIIIITYQL</sequence>
<keyword evidence="1" id="KW-0472">Membrane</keyword>
<organism evidence="2 3">
    <name type="scientific">Ascaris lumbricoides</name>
    <name type="common">Giant roundworm</name>
    <dbReference type="NCBI Taxonomy" id="6252"/>
    <lineage>
        <taxon>Eukaryota</taxon>
        <taxon>Metazoa</taxon>
        <taxon>Ecdysozoa</taxon>
        <taxon>Nematoda</taxon>
        <taxon>Chromadorea</taxon>
        <taxon>Rhabditida</taxon>
        <taxon>Spirurina</taxon>
        <taxon>Ascaridomorpha</taxon>
        <taxon>Ascaridoidea</taxon>
        <taxon>Ascarididae</taxon>
        <taxon>Ascaris</taxon>
    </lineage>
</organism>
<name>A0A9J2Q299_ASCLU</name>
<accession>A0A9J2Q299</accession>
<reference evidence="3" key="1">
    <citation type="submission" date="2023-03" db="UniProtKB">
        <authorList>
            <consortium name="WormBaseParasite"/>
        </authorList>
    </citation>
    <scope>IDENTIFICATION</scope>
</reference>